<dbReference type="GO" id="GO:0008168">
    <property type="term" value="F:methyltransferase activity"/>
    <property type="evidence" value="ECO:0007669"/>
    <property type="project" value="UniProtKB-KW"/>
</dbReference>
<dbReference type="PIRSF" id="PIRSF005578">
    <property type="entry name" value="TlyA"/>
    <property type="match status" value="1"/>
</dbReference>
<dbReference type="CDD" id="cd00165">
    <property type="entry name" value="S4"/>
    <property type="match status" value="1"/>
</dbReference>
<evidence type="ECO:0000256" key="1">
    <source>
        <dbReference type="ARBA" id="ARBA00022884"/>
    </source>
</evidence>
<evidence type="ECO:0000259" key="4">
    <source>
        <dbReference type="SMART" id="SM00363"/>
    </source>
</evidence>
<evidence type="ECO:0000256" key="2">
    <source>
        <dbReference type="ARBA" id="ARBA00029460"/>
    </source>
</evidence>
<dbReference type="EMBL" id="CP069362">
    <property type="protein sequence ID" value="WGS64781.1"/>
    <property type="molecule type" value="Genomic_DNA"/>
</dbReference>
<dbReference type="SUPFAM" id="SSF53335">
    <property type="entry name" value="S-adenosyl-L-methionine-dependent methyltransferases"/>
    <property type="match status" value="1"/>
</dbReference>
<dbReference type="GO" id="GO:0032259">
    <property type="term" value="P:methylation"/>
    <property type="evidence" value="ECO:0007669"/>
    <property type="project" value="UniProtKB-KW"/>
</dbReference>
<dbReference type="PROSITE" id="PS50889">
    <property type="entry name" value="S4"/>
    <property type="match status" value="1"/>
</dbReference>
<organism evidence="5 6">
    <name type="scientific">Marinitoga aeolica</name>
    <dbReference type="NCBI Taxonomy" id="2809031"/>
    <lineage>
        <taxon>Bacteria</taxon>
        <taxon>Thermotogati</taxon>
        <taxon>Thermotogota</taxon>
        <taxon>Thermotogae</taxon>
        <taxon>Petrotogales</taxon>
        <taxon>Petrotogaceae</taxon>
        <taxon>Marinitoga</taxon>
    </lineage>
</organism>
<gene>
    <name evidence="5" type="ORF">JRV97_10545</name>
</gene>
<name>A0ABY8PQB0_9BACT</name>
<feature type="domain" description="RNA-binding S4" evidence="4">
    <location>
        <begin position="3"/>
        <end position="67"/>
    </location>
</feature>
<keyword evidence="5" id="KW-0808">Transferase</keyword>
<reference evidence="5 6" key="1">
    <citation type="submission" date="2021-02" db="EMBL/GenBank/DDBJ databases">
        <title>Characterization of Marinitoga sp. nov. str. BP5-C20A.</title>
        <authorList>
            <person name="Erauso G."/>
            <person name="Postec A."/>
        </authorList>
    </citation>
    <scope>NUCLEOTIDE SEQUENCE [LARGE SCALE GENOMIC DNA]</scope>
    <source>
        <strain evidence="5 6">BP5-C20A</strain>
    </source>
</reference>
<dbReference type="CDD" id="cd02440">
    <property type="entry name" value="AdoMet_MTases"/>
    <property type="match status" value="1"/>
</dbReference>
<dbReference type="InterPro" id="IPR047048">
    <property type="entry name" value="TlyA"/>
</dbReference>
<dbReference type="Gene3D" id="3.40.50.150">
    <property type="entry name" value="Vaccinia Virus protein VP39"/>
    <property type="match status" value="1"/>
</dbReference>
<dbReference type="Gene3D" id="3.10.290.10">
    <property type="entry name" value="RNA-binding S4 domain"/>
    <property type="match status" value="1"/>
</dbReference>
<evidence type="ECO:0000313" key="5">
    <source>
        <dbReference type="EMBL" id="WGS64781.1"/>
    </source>
</evidence>
<protein>
    <submittedName>
        <fullName evidence="5">TlyA family RNA methyltransferase</fullName>
    </submittedName>
</protein>
<dbReference type="InterPro" id="IPR036986">
    <property type="entry name" value="S4_RNA-bd_sf"/>
</dbReference>
<dbReference type="Pfam" id="PF01479">
    <property type="entry name" value="S4"/>
    <property type="match status" value="1"/>
</dbReference>
<dbReference type="InterPro" id="IPR002877">
    <property type="entry name" value="RNA_MeTrfase_FtsJ_dom"/>
</dbReference>
<dbReference type="PANTHER" id="PTHR32319">
    <property type="entry name" value="BACTERIAL HEMOLYSIN-LIKE PROTEIN"/>
    <property type="match status" value="1"/>
</dbReference>
<dbReference type="InterPro" id="IPR004538">
    <property type="entry name" value="Hemolysin_A/TlyA"/>
</dbReference>
<keyword evidence="6" id="KW-1185">Reference proteome</keyword>
<keyword evidence="5" id="KW-0489">Methyltransferase</keyword>
<evidence type="ECO:0000256" key="3">
    <source>
        <dbReference type="PROSITE-ProRule" id="PRU00182"/>
    </source>
</evidence>
<evidence type="ECO:0000313" key="6">
    <source>
        <dbReference type="Proteomes" id="UP001232493"/>
    </source>
</evidence>
<dbReference type="SMART" id="SM00363">
    <property type="entry name" value="S4"/>
    <property type="match status" value="1"/>
</dbReference>
<dbReference type="NCBIfam" id="TIGR00478">
    <property type="entry name" value="tly"/>
    <property type="match status" value="1"/>
</dbReference>
<dbReference type="RefSeq" id="WP_280998679.1">
    <property type="nucleotide sequence ID" value="NZ_CP069362.1"/>
</dbReference>
<dbReference type="InterPro" id="IPR029063">
    <property type="entry name" value="SAM-dependent_MTases_sf"/>
</dbReference>
<dbReference type="PANTHER" id="PTHR32319:SF0">
    <property type="entry name" value="BACTERIAL HEMOLYSIN-LIKE PROTEIN"/>
    <property type="match status" value="1"/>
</dbReference>
<dbReference type="Proteomes" id="UP001232493">
    <property type="component" value="Chromosome"/>
</dbReference>
<dbReference type="Pfam" id="PF01728">
    <property type="entry name" value="FtsJ"/>
    <property type="match status" value="1"/>
</dbReference>
<proteinExistence type="inferred from homology"/>
<dbReference type="InterPro" id="IPR002942">
    <property type="entry name" value="S4_RNA-bd"/>
</dbReference>
<keyword evidence="1 3" id="KW-0694">RNA-binding</keyword>
<comment type="similarity">
    <text evidence="2">Belongs to the TlyA family.</text>
</comment>
<sequence>MENRLDIFLVKNNYIESREKAQRLIKEKKVKVNNIIITKPSKKVNQNDYIEIISTEKYVSRAAYKLLHAFEVFNINIEKKVCMDIGSSTGGFTQVLLEKGAKRVYAIDSGTNQLHQSLRNNPKIILMENTNARYLKKENFEEIDFFTCDVSFISITKLISPIKNIISKKSEGIVLIKPQFELEPSKLIKGIVKNDKFRNEAIEKVTLSFKNNGFEIIGITESPIKGKEGNIEYLLYVKYKMD</sequence>
<accession>A0ABY8PQB0</accession>